<keyword evidence="1" id="KW-0732">Signal</keyword>
<dbReference type="EMBL" id="VSRR010100198">
    <property type="protein sequence ID" value="MPC94896.1"/>
    <property type="molecule type" value="Genomic_DNA"/>
</dbReference>
<dbReference type="Proteomes" id="UP000324222">
    <property type="component" value="Unassembled WGS sequence"/>
</dbReference>
<proteinExistence type="predicted"/>
<evidence type="ECO:0000256" key="1">
    <source>
        <dbReference type="SAM" id="SignalP"/>
    </source>
</evidence>
<evidence type="ECO:0000313" key="2">
    <source>
        <dbReference type="EMBL" id="MPC94896.1"/>
    </source>
</evidence>
<protein>
    <recommendedName>
        <fullName evidence="4">Secreted protein</fullName>
    </recommendedName>
</protein>
<evidence type="ECO:0008006" key="4">
    <source>
        <dbReference type="Google" id="ProtNLM"/>
    </source>
</evidence>
<name>A0A5B7JKZ1_PORTR</name>
<accession>A0A5B7JKZ1</accession>
<gene>
    <name evidence="2" type="ORF">E2C01_090086</name>
</gene>
<organism evidence="2 3">
    <name type="scientific">Portunus trituberculatus</name>
    <name type="common">Swimming crab</name>
    <name type="synonym">Neptunus trituberculatus</name>
    <dbReference type="NCBI Taxonomy" id="210409"/>
    <lineage>
        <taxon>Eukaryota</taxon>
        <taxon>Metazoa</taxon>
        <taxon>Ecdysozoa</taxon>
        <taxon>Arthropoda</taxon>
        <taxon>Crustacea</taxon>
        <taxon>Multicrustacea</taxon>
        <taxon>Malacostraca</taxon>
        <taxon>Eumalacostraca</taxon>
        <taxon>Eucarida</taxon>
        <taxon>Decapoda</taxon>
        <taxon>Pleocyemata</taxon>
        <taxon>Brachyura</taxon>
        <taxon>Eubrachyura</taxon>
        <taxon>Portunoidea</taxon>
        <taxon>Portunidae</taxon>
        <taxon>Portuninae</taxon>
        <taxon>Portunus</taxon>
    </lineage>
</organism>
<keyword evidence="3" id="KW-1185">Reference proteome</keyword>
<reference evidence="2 3" key="1">
    <citation type="submission" date="2019-05" db="EMBL/GenBank/DDBJ databases">
        <title>Another draft genome of Portunus trituberculatus and its Hox gene families provides insights of decapod evolution.</title>
        <authorList>
            <person name="Jeong J.-H."/>
            <person name="Song I."/>
            <person name="Kim S."/>
            <person name="Choi T."/>
            <person name="Kim D."/>
            <person name="Ryu S."/>
            <person name="Kim W."/>
        </authorList>
    </citation>
    <scope>NUCLEOTIDE SEQUENCE [LARGE SCALE GENOMIC DNA]</scope>
    <source>
        <tissue evidence="2">Muscle</tissue>
    </source>
</reference>
<feature type="chain" id="PRO_5022751050" description="Secreted protein" evidence="1">
    <location>
        <begin position="21"/>
        <end position="93"/>
    </location>
</feature>
<comment type="caution">
    <text evidence="2">The sequence shown here is derived from an EMBL/GenBank/DDBJ whole genome shotgun (WGS) entry which is preliminary data.</text>
</comment>
<dbReference type="AlphaFoldDB" id="A0A5B7JKZ1"/>
<evidence type="ECO:0000313" key="3">
    <source>
        <dbReference type="Proteomes" id="UP000324222"/>
    </source>
</evidence>
<sequence length="93" mass="10695">MHMFLLPLTFFLSSPPFVEAPQCTSRRRAAVRFSAPRSPEGWWDLPLLSPRKVRNGLQFRKSAHTRPLRWKFLREGCDVRGFVGALNDVVRGA</sequence>
<feature type="signal peptide" evidence="1">
    <location>
        <begin position="1"/>
        <end position="20"/>
    </location>
</feature>